<sequence>MQCKNNVNRGVFLENTGCGLCNRKCRVDRDNGEKGFCGETSEIRCGRAALHMWEEPCISGTRGSGTVFFTGCVLKCVFCQNSVLAESKVGKPVTVSRLAEIFLELQNKGAHNINLVTPTHFVPSIRESIILSKKNGLAVPIVYNTGSYESVDTIKSLEGLVDIYLPDLKYVSSELSKKYSKVPDYFEVARKAIGEMVRQTGTPEFDDDGIMKKGVIVRHLLLPGCLSDSKNVIKYLYDTYRDDIFISIMNQYTPMEGIGDKYPELNRKVRKKEYDRLVDYAIDIGVTNGFIQEGGTAKESFIPEFTEEGI</sequence>
<evidence type="ECO:0000313" key="8">
    <source>
        <dbReference type="Proteomes" id="UP000006238"/>
    </source>
</evidence>
<dbReference type="InterPro" id="IPR013785">
    <property type="entry name" value="Aldolase_TIM"/>
</dbReference>
<dbReference type="GO" id="GO:0003824">
    <property type="term" value="F:catalytic activity"/>
    <property type="evidence" value="ECO:0007669"/>
    <property type="project" value="InterPro"/>
</dbReference>
<evidence type="ECO:0000256" key="1">
    <source>
        <dbReference type="ARBA" id="ARBA00022691"/>
    </source>
</evidence>
<evidence type="ECO:0000259" key="6">
    <source>
        <dbReference type="Pfam" id="PF04055"/>
    </source>
</evidence>
<dbReference type="InterPro" id="IPR016431">
    <property type="entry name" value="Pyrv-formate_lyase-activ_prd"/>
</dbReference>
<feature type="domain" description="Radical SAM core" evidence="6">
    <location>
        <begin position="67"/>
        <end position="193"/>
    </location>
</feature>
<accession>D4S112</accession>
<evidence type="ECO:0000256" key="4">
    <source>
        <dbReference type="ARBA" id="ARBA00023014"/>
    </source>
</evidence>
<dbReference type="InterPro" id="IPR058240">
    <property type="entry name" value="rSAM_sf"/>
</dbReference>
<feature type="binding site" evidence="5">
    <location>
        <position position="79"/>
    </location>
    <ligand>
        <name>[4Fe-4S] cluster</name>
        <dbReference type="ChEBI" id="CHEBI:49883"/>
        <note>4Fe-4S-S-AdoMet</note>
    </ligand>
</feature>
<evidence type="ECO:0000256" key="5">
    <source>
        <dbReference type="PIRSR" id="PIRSR004869-50"/>
    </source>
</evidence>
<dbReference type="SFLD" id="SFLDG01099">
    <property type="entry name" value="Uncharacterised_Radical_SAM_Su"/>
    <property type="match status" value="1"/>
</dbReference>
<proteinExistence type="predicted"/>
<evidence type="ECO:0000313" key="7">
    <source>
        <dbReference type="EMBL" id="EFF68042.1"/>
    </source>
</evidence>
<dbReference type="GO" id="GO:0046872">
    <property type="term" value="F:metal ion binding"/>
    <property type="evidence" value="ECO:0007669"/>
    <property type="project" value="UniProtKB-KW"/>
</dbReference>
<keyword evidence="4 5" id="KW-0411">Iron-sulfur</keyword>
<comment type="cofactor">
    <cofactor evidence="5">
        <name>[4Fe-4S] cluster</name>
        <dbReference type="ChEBI" id="CHEBI:49883"/>
    </cofactor>
    <text evidence="5">Binds 1 [4Fe-4S] cluster. The cluster is coordinated with 3 cysteines and an exchangeable S-adenosyl-L-methionine.</text>
</comment>
<reference evidence="7 8" key="1">
    <citation type="submission" date="2010-02" db="EMBL/GenBank/DDBJ databases">
        <authorList>
            <person name="Weinstock G."/>
            <person name="Sodergren E."/>
            <person name="Clifton S."/>
            <person name="Fulton L."/>
            <person name="Fulton B."/>
            <person name="Courtney L."/>
            <person name="Fronick C."/>
            <person name="Harrison M."/>
            <person name="Strong C."/>
            <person name="Farmer C."/>
            <person name="Delahaunty K."/>
            <person name="Markovic C."/>
            <person name="Hall O."/>
            <person name="Minx P."/>
            <person name="Tomlinson C."/>
            <person name="Mitreva M."/>
            <person name="Nelson J."/>
            <person name="Hou S."/>
            <person name="Wollam A."/>
            <person name="Pepin K.H."/>
            <person name="Johnson M."/>
            <person name="Bhonagiri V."/>
            <person name="Zhang X."/>
            <person name="Suruliraj S."/>
            <person name="Warren W."/>
            <person name="Chinwalla A."/>
            <person name="Mardis E.R."/>
            <person name="Wilson R.K."/>
        </authorList>
    </citation>
    <scope>NUCLEOTIDE SEQUENCE [LARGE SCALE GENOMIC DNA]</scope>
    <source>
        <strain evidence="7 8">DSM 2876</strain>
    </source>
</reference>
<dbReference type="STRING" id="45851.BHV86_05900"/>
<dbReference type="PIRSF" id="PIRSF004869">
    <property type="entry name" value="PflX_prd"/>
    <property type="match status" value="1"/>
</dbReference>
<dbReference type="Gene3D" id="3.20.20.70">
    <property type="entry name" value="Aldolase class I"/>
    <property type="match status" value="1"/>
</dbReference>
<dbReference type="HOGENOM" id="CLU_062674_0_1_9"/>
<feature type="binding site" evidence="5">
    <location>
        <position position="72"/>
    </location>
    <ligand>
        <name>[4Fe-4S] cluster</name>
        <dbReference type="ChEBI" id="CHEBI:49883"/>
        <note>4Fe-4S-S-AdoMet</note>
    </ligand>
</feature>
<dbReference type="eggNOG" id="COG1313">
    <property type="taxonomic scope" value="Bacteria"/>
</dbReference>
<comment type="caution">
    <text evidence="7">The sequence shown here is derived from an EMBL/GenBank/DDBJ whole genome shotgun (WGS) entry which is preliminary data.</text>
</comment>
<keyword evidence="1 5" id="KW-0949">S-adenosyl-L-methionine</keyword>
<name>D4S112_9FIRM</name>
<keyword evidence="3 5" id="KW-0408">Iron</keyword>
<evidence type="ECO:0000256" key="3">
    <source>
        <dbReference type="ARBA" id="ARBA00023004"/>
    </source>
</evidence>
<dbReference type="PANTHER" id="PTHR43075:SF1">
    <property type="entry name" value="FORMATE LYASE ACTIVATING ENZYME, PUTATIVE (AFU_ORTHOLOGUE AFUA_2G15630)-RELATED"/>
    <property type="match status" value="1"/>
</dbReference>
<gene>
    <name evidence="7" type="ORF">BUTYVIB_01782</name>
</gene>
<organism evidence="7 8">
    <name type="scientific">Eshraghiella crossota DSM 2876</name>
    <dbReference type="NCBI Taxonomy" id="511680"/>
    <lineage>
        <taxon>Bacteria</taxon>
        <taxon>Bacillati</taxon>
        <taxon>Bacillota</taxon>
        <taxon>Clostridia</taxon>
        <taxon>Lachnospirales</taxon>
        <taxon>Lachnospiraceae</taxon>
        <taxon>Eshraghiella</taxon>
    </lineage>
</organism>
<dbReference type="RefSeq" id="WP_005603586.1">
    <property type="nucleotide sequence ID" value="NZ_GG663524.1"/>
</dbReference>
<dbReference type="SFLD" id="SFLDS00029">
    <property type="entry name" value="Radical_SAM"/>
    <property type="match status" value="1"/>
</dbReference>
<dbReference type="InterPro" id="IPR007197">
    <property type="entry name" value="rSAM"/>
</dbReference>
<dbReference type="PANTHER" id="PTHR43075">
    <property type="entry name" value="FORMATE LYASE ACTIVATING ENZYME, PUTATIVE (AFU_ORTHOLOGUE AFUA_2G15630)-RELATED"/>
    <property type="match status" value="1"/>
</dbReference>
<dbReference type="GeneID" id="98917354"/>
<dbReference type="GO" id="GO:0051536">
    <property type="term" value="F:iron-sulfur cluster binding"/>
    <property type="evidence" value="ECO:0007669"/>
    <property type="project" value="UniProtKB-KW"/>
</dbReference>
<keyword evidence="2 5" id="KW-0479">Metal-binding</keyword>
<dbReference type="Proteomes" id="UP000006238">
    <property type="component" value="Unassembled WGS sequence"/>
</dbReference>
<feature type="binding site" evidence="5">
    <location>
        <position position="76"/>
    </location>
    <ligand>
        <name>[4Fe-4S] cluster</name>
        <dbReference type="ChEBI" id="CHEBI:49883"/>
        <note>4Fe-4S-S-AdoMet</note>
    </ligand>
</feature>
<dbReference type="InterPro" id="IPR040085">
    <property type="entry name" value="MJ0674-like"/>
</dbReference>
<evidence type="ECO:0000256" key="2">
    <source>
        <dbReference type="ARBA" id="ARBA00022723"/>
    </source>
</evidence>
<dbReference type="SUPFAM" id="SSF102114">
    <property type="entry name" value="Radical SAM enzymes"/>
    <property type="match status" value="1"/>
</dbReference>
<dbReference type="EMBL" id="ABWN01000032">
    <property type="protein sequence ID" value="EFF68042.1"/>
    <property type="molecule type" value="Genomic_DNA"/>
</dbReference>
<protein>
    <submittedName>
        <fullName evidence="7">Radical SAM domain protein</fullName>
    </submittedName>
</protein>
<keyword evidence="8" id="KW-1185">Reference proteome</keyword>
<dbReference type="AlphaFoldDB" id="D4S112"/>
<dbReference type="Pfam" id="PF04055">
    <property type="entry name" value="Radical_SAM"/>
    <property type="match status" value="1"/>
</dbReference>